<protein>
    <submittedName>
        <fullName evidence="6">3354_t:CDS:1</fullName>
    </submittedName>
</protein>
<evidence type="ECO:0000313" key="6">
    <source>
        <dbReference type="EMBL" id="CAG8519348.1"/>
    </source>
</evidence>
<sequence>MSESTADDYTFPYKIQKVCVIGAGVAGMIVAKVLMDIGLNVIVYERGEQPGGVWIYSEDTGPVPLFPSTDPKISDPPEEVPNTKSSCSFTTHHIRNVSPIYAGLHTNIPTPVMTYFNTTYPPNTPLFPNHEVILSYLKSFVEEHKLNDVISYNMNVTRVIESENGWKVITKSLKRASDEQIQNDKQKISLVESNAKMETIGEDREAIPDYNRKDFSAHDSDDAEYVAEWREEHFDAVVVCTGHYNVPYIPEINGLKEWANTWPDRILHSKQYRRPDLFEDQPTLVIGSAASGSDISRELALTFKSPIYLSVRNIDSLTSIAESVIVKPIVKRFIVSYLDTSNDNNNDSNYIHEKRNIPYGQVEFIDGTVINVHRIIFATGFMYSYPFLHGIEIGKNGDVSQERILVTSGERVYNLYKQVFYIPNPTLTFVGLPIKVSPIPVSHAQALLISHVFASRIRLPSFTSMRKEYNLTSLDTMFTTPRKYHIFGTVNACEYTREILEWVNSGKNEEAGEKKEVFENWREDLHLAARELRAKELGY</sequence>
<proteinExistence type="inferred from homology"/>
<evidence type="ECO:0000313" key="7">
    <source>
        <dbReference type="Proteomes" id="UP000789572"/>
    </source>
</evidence>
<comment type="similarity">
    <text evidence="1">Belongs to the FMO family.</text>
</comment>
<accession>A0A9N9A724</accession>
<evidence type="ECO:0000256" key="2">
    <source>
        <dbReference type="ARBA" id="ARBA00022630"/>
    </source>
</evidence>
<dbReference type="OrthoDB" id="66881at2759"/>
<keyword evidence="7" id="KW-1185">Reference proteome</keyword>
<keyword evidence="3" id="KW-0274">FAD</keyword>
<dbReference type="Pfam" id="PF00743">
    <property type="entry name" value="FMO-like"/>
    <property type="match status" value="2"/>
</dbReference>
<evidence type="ECO:0000256" key="5">
    <source>
        <dbReference type="ARBA" id="ARBA00023002"/>
    </source>
</evidence>
<dbReference type="Gene3D" id="3.50.50.60">
    <property type="entry name" value="FAD/NAD(P)-binding domain"/>
    <property type="match status" value="2"/>
</dbReference>
<dbReference type="Pfam" id="PF13450">
    <property type="entry name" value="NAD_binding_8"/>
    <property type="match status" value="1"/>
</dbReference>
<keyword evidence="5" id="KW-0560">Oxidoreductase</keyword>
<dbReference type="InterPro" id="IPR000960">
    <property type="entry name" value="Flavin_mOase"/>
</dbReference>
<comment type="caution">
    <text evidence="6">The sequence shown here is derived from an EMBL/GenBank/DDBJ whole genome shotgun (WGS) entry which is preliminary data.</text>
</comment>
<gene>
    <name evidence="6" type="ORF">POCULU_LOCUS3488</name>
</gene>
<keyword evidence="2" id="KW-0285">Flavoprotein</keyword>
<dbReference type="PIRSF" id="PIRSF000332">
    <property type="entry name" value="FMO"/>
    <property type="match status" value="1"/>
</dbReference>
<evidence type="ECO:0000256" key="4">
    <source>
        <dbReference type="ARBA" id="ARBA00022857"/>
    </source>
</evidence>
<dbReference type="InterPro" id="IPR036188">
    <property type="entry name" value="FAD/NAD-bd_sf"/>
</dbReference>
<name>A0A9N9A724_9GLOM</name>
<keyword evidence="4" id="KW-0521">NADP</keyword>
<evidence type="ECO:0000256" key="3">
    <source>
        <dbReference type="ARBA" id="ARBA00022827"/>
    </source>
</evidence>
<dbReference type="Proteomes" id="UP000789572">
    <property type="component" value="Unassembled WGS sequence"/>
</dbReference>
<dbReference type="InterPro" id="IPR020946">
    <property type="entry name" value="Flavin_mOase-like"/>
</dbReference>
<dbReference type="GO" id="GO:0004499">
    <property type="term" value="F:N,N-dimethylaniline monooxygenase activity"/>
    <property type="evidence" value="ECO:0007669"/>
    <property type="project" value="InterPro"/>
</dbReference>
<organism evidence="6 7">
    <name type="scientific">Paraglomus occultum</name>
    <dbReference type="NCBI Taxonomy" id="144539"/>
    <lineage>
        <taxon>Eukaryota</taxon>
        <taxon>Fungi</taxon>
        <taxon>Fungi incertae sedis</taxon>
        <taxon>Mucoromycota</taxon>
        <taxon>Glomeromycotina</taxon>
        <taxon>Glomeromycetes</taxon>
        <taxon>Paraglomerales</taxon>
        <taxon>Paraglomeraceae</taxon>
        <taxon>Paraglomus</taxon>
    </lineage>
</organism>
<dbReference type="GO" id="GO:0050660">
    <property type="term" value="F:flavin adenine dinucleotide binding"/>
    <property type="evidence" value="ECO:0007669"/>
    <property type="project" value="InterPro"/>
</dbReference>
<dbReference type="GO" id="GO:0050661">
    <property type="term" value="F:NADP binding"/>
    <property type="evidence" value="ECO:0007669"/>
    <property type="project" value="InterPro"/>
</dbReference>
<evidence type="ECO:0000256" key="1">
    <source>
        <dbReference type="ARBA" id="ARBA00009183"/>
    </source>
</evidence>
<dbReference type="InterPro" id="IPR050346">
    <property type="entry name" value="FMO-like"/>
</dbReference>
<dbReference type="PANTHER" id="PTHR23023">
    <property type="entry name" value="DIMETHYLANILINE MONOOXYGENASE"/>
    <property type="match status" value="1"/>
</dbReference>
<dbReference type="EMBL" id="CAJVPJ010000388">
    <property type="protein sequence ID" value="CAG8519348.1"/>
    <property type="molecule type" value="Genomic_DNA"/>
</dbReference>
<dbReference type="AlphaFoldDB" id="A0A9N9A724"/>
<reference evidence="6" key="1">
    <citation type="submission" date="2021-06" db="EMBL/GenBank/DDBJ databases">
        <authorList>
            <person name="Kallberg Y."/>
            <person name="Tangrot J."/>
            <person name="Rosling A."/>
        </authorList>
    </citation>
    <scope>NUCLEOTIDE SEQUENCE</scope>
    <source>
        <strain evidence="6">IA702</strain>
    </source>
</reference>
<dbReference type="PRINTS" id="PR00419">
    <property type="entry name" value="ADXRDTASE"/>
</dbReference>
<dbReference type="SUPFAM" id="SSF51905">
    <property type="entry name" value="FAD/NAD(P)-binding domain"/>
    <property type="match status" value="1"/>
</dbReference>